<dbReference type="InterPro" id="IPR043128">
    <property type="entry name" value="Rev_trsase/Diguanyl_cyclase"/>
</dbReference>
<dbReference type="Pfam" id="PF00990">
    <property type="entry name" value="GGDEF"/>
    <property type="match status" value="1"/>
</dbReference>
<dbReference type="InterPro" id="IPR000160">
    <property type="entry name" value="GGDEF_dom"/>
</dbReference>
<comment type="caution">
    <text evidence="6">The sequence shown here is derived from an EMBL/GenBank/DDBJ whole genome shotgun (WGS) entry which is preliminary data.</text>
</comment>
<dbReference type="Pfam" id="PF22588">
    <property type="entry name" value="dCache_1_like"/>
    <property type="match status" value="1"/>
</dbReference>
<keyword evidence="6" id="KW-0548">Nucleotidyltransferase</keyword>
<keyword evidence="3" id="KW-0175">Coiled coil</keyword>
<dbReference type="EC" id="2.7.7.65" evidence="1"/>
<feature type="coiled-coil region" evidence="3">
    <location>
        <begin position="321"/>
        <end position="348"/>
    </location>
</feature>
<organism evidence="6 7">
    <name type="scientific">Pseudomonas kulmbachensis</name>
    <dbReference type="NCBI Taxonomy" id="3043408"/>
    <lineage>
        <taxon>Bacteria</taxon>
        <taxon>Pseudomonadati</taxon>
        <taxon>Pseudomonadota</taxon>
        <taxon>Gammaproteobacteria</taxon>
        <taxon>Pseudomonadales</taxon>
        <taxon>Pseudomonadaceae</taxon>
        <taxon>Pseudomonas</taxon>
    </lineage>
</organism>
<evidence type="ECO:0000259" key="5">
    <source>
        <dbReference type="PROSITE" id="PS50887"/>
    </source>
</evidence>
<dbReference type="SMART" id="SM00267">
    <property type="entry name" value="GGDEF"/>
    <property type="match status" value="1"/>
</dbReference>
<dbReference type="InterPro" id="IPR029787">
    <property type="entry name" value="Nucleotide_cyclase"/>
</dbReference>
<name>A0ABW7LT97_9PSED</name>
<dbReference type="PANTHER" id="PTHR45138:SF9">
    <property type="entry name" value="DIGUANYLATE CYCLASE DGCM-RELATED"/>
    <property type="match status" value="1"/>
</dbReference>
<evidence type="ECO:0000313" key="7">
    <source>
        <dbReference type="Proteomes" id="UP001609821"/>
    </source>
</evidence>
<keyword evidence="4" id="KW-0812">Transmembrane</keyword>
<dbReference type="SUPFAM" id="SSF55073">
    <property type="entry name" value="Nucleotide cyclase"/>
    <property type="match status" value="1"/>
</dbReference>
<dbReference type="NCBIfam" id="TIGR00254">
    <property type="entry name" value="GGDEF"/>
    <property type="match status" value="1"/>
</dbReference>
<reference evidence="6 7" key="1">
    <citation type="submission" date="2024-10" db="EMBL/GenBank/DDBJ databases">
        <title>Aeromonas and Pseudomonas from the Cagarras Archipelago, Rio de Janeiro, Brazil.</title>
        <authorList>
            <person name="Canellas A.L.B."/>
            <person name="Laport M.S."/>
        </authorList>
    </citation>
    <scope>NUCLEOTIDE SEQUENCE [LARGE SCALE GENOMIC DNA]</scope>
    <source>
        <strain evidence="6 7">CPF-4</strain>
    </source>
</reference>
<comment type="catalytic activity">
    <reaction evidence="2">
        <text>2 GTP = 3',3'-c-di-GMP + 2 diphosphate</text>
        <dbReference type="Rhea" id="RHEA:24898"/>
        <dbReference type="ChEBI" id="CHEBI:33019"/>
        <dbReference type="ChEBI" id="CHEBI:37565"/>
        <dbReference type="ChEBI" id="CHEBI:58805"/>
        <dbReference type="EC" id="2.7.7.65"/>
    </reaction>
</comment>
<keyword evidence="7" id="KW-1185">Reference proteome</keyword>
<accession>A0ABW7LT97</accession>
<dbReference type="EMBL" id="JBINXB010000002">
    <property type="protein sequence ID" value="MFH6564838.1"/>
    <property type="molecule type" value="Genomic_DNA"/>
</dbReference>
<dbReference type="Gene3D" id="3.30.70.270">
    <property type="match status" value="1"/>
</dbReference>
<dbReference type="InterPro" id="IPR054327">
    <property type="entry name" value="His-kinase-like_sensor"/>
</dbReference>
<dbReference type="RefSeq" id="WP_395246484.1">
    <property type="nucleotide sequence ID" value="NZ_JBINXA010000003.1"/>
</dbReference>
<keyword evidence="4" id="KW-1133">Transmembrane helix</keyword>
<keyword evidence="4" id="KW-0472">Membrane</keyword>
<keyword evidence="6" id="KW-0808">Transferase</keyword>
<dbReference type="InterPro" id="IPR050469">
    <property type="entry name" value="Diguanylate_Cyclase"/>
</dbReference>
<evidence type="ECO:0000313" key="6">
    <source>
        <dbReference type="EMBL" id="MFH6564838.1"/>
    </source>
</evidence>
<evidence type="ECO:0000256" key="2">
    <source>
        <dbReference type="ARBA" id="ARBA00034247"/>
    </source>
</evidence>
<sequence length="515" mass="57438">MAAHVFFKKASRKRETNLVVFLLFVACLSLAMLSIWSVWLSRGRVLNDAELRALNLAKALDSYAESVINKSSLLLYDLVEHLEKDGLEFQKIIRLRDLVDNRQHLMAPSSSVTIYDEKGGWVMSSAGSMLKEVNSSDREFFSYHLNNRTENIFIGPPAERLTAFQWVVTVSKRFNDKDGRFAGVVVITLAVEDFLGVFGAVDLGSDGVVVLTNGDGRMLVRYPIYEQSVGWSFSESIIHLGYLVDSMVASTRLVSSVDGVERIYAFRKNRNLPLVVTVAVGVEESLASWRLDAERIASAVLILMLFVGLINVVLIVNVKNRDEVESDLIDAREELLKVNNELEELVSIDHLTGLFNRRSFDEALSKASLRACRDGCSLSLLIIDVDYFKCFNDFYGHLLGDECLKKISLVLKRCSTRELDFVARYGGEEIAIILPDTDILGAISIAKNALEAVYRLGVAHVRSPLGRVTVSIGVACMEGGELIRNELMLIEAADKAMYEAKASGRNCYKVFKIQH</sequence>
<evidence type="ECO:0000256" key="4">
    <source>
        <dbReference type="SAM" id="Phobius"/>
    </source>
</evidence>
<dbReference type="Gene3D" id="3.30.450.20">
    <property type="entry name" value="PAS domain"/>
    <property type="match status" value="2"/>
</dbReference>
<feature type="transmembrane region" description="Helical" evidence="4">
    <location>
        <begin position="296"/>
        <end position="316"/>
    </location>
</feature>
<dbReference type="PROSITE" id="PS50887">
    <property type="entry name" value="GGDEF"/>
    <property type="match status" value="1"/>
</dbReference>
<dbReference type="CDD" id="cd12914">
    <property type="entry name" value="PDC1_DGC_like"/>
    <property type="match status" value="1"/>
</dbReference>
<dbReference type="Proteomes" id="UP001609821">
    <property type="component" value="Unassembled WGS sequence"/>
</dbReference>
<protein>
    <recommendedName>
        <fullName evidence="1">diguanylate cyclase</fullName>
        <ecNumber evidence="1">2.7.7.65</ecNumber>
    </recommendedName>
</protein>
<dbReference type="GO" id="GO:0052621">
    <property type="term" value="F:diguanylate cyclase activity"/>
    <property type="evidence" value="ECO:0007669"/>
    <property type="project" value="UniProtKB-EC"/>
</dbReference>
<dbReference type="CDD" id="cd12915">
    <property type="entry name" value="PDC2_DGC_like"/>
    <property type="match status" value="1"/>
</dbReference>
<gene>
    <name evidence="6" type="ORF">ACHMWK_02390</name>
</gene>
<dbReference type="PANTHER" id="PTHR45138">
    <property type="entry name" value="REGULATORY COMPONENTS OF SENSORY TRANSDUCTION SYSTEM"/>
    <property type="match status" value="1"/>
</dbReference>
<evidence type="ECO:0000256" key="3">
    <source>
        <dbReference type="SAM" id="Coils"/>
    </source>
</evidence>
<dbReference type="CDD" id="cd01949">
    <property type="entry name" value="GGDEF"/>
    <property type="match status" value="1"/>
</dbReference>
<feature type="transmembrane region" description="Helical" evidence="4">
    <location>
        <begin position="18"/>
        <end position="39"/>
    </location>
</feature>
<proteinExistence type="predicted"/>
<evidence type="ECO:0000256" key="1">
    <source>
        <dbReference type="ARBA" id="ARBA00012528"/>
    </source>
</evidence>
<feature type="domain" description="GGDEF" evidence="5">
    <location>
        <begin position="376"/>
        <end position="513"/>
    </location>
</feature>